<sequence length="163" mass="18452">MAMEQILTELRTYVGVLELAPRPGSEHPEISWGDFFFYYAPDGEVPRNRQPYATIVTKDYPDDVGSRLDAPDRWRLNIHVGSQLFTDLLGYPPESIEESTVDFSEPDTFLPHPLYGAYGWVAVVNPGPRTTPRALAALHEAHLADQRRVERRRPRGDAVPAHD</sequence>
<evidence type="ECO:0000313" key="2">
    <source>
        <dbReference type="EMBL" id="GGP05231.1"/>
    </source>
</evidence>
<feature type="domain" description="DUF6194" evidence="1">
    <location>
        <begin position="1"/>
        <end position="153"/>
    </location>
</feature>
<keyword evidence="3" id="KW-1185">Reference proteome</keyword>
<reference evidence="2" key="1">
    <citation type="journal article" date="2014" name="Int. J. Syst. Evol. Microbiol.">
        <title>Complete genome sequence of Corynebacterium casei LMG S-19264T (=DSM 44701T), isolated from a smear-ripened cheese.</title>
        <authorList>
            <consortium name="US DOE Joint Genome Institute (JGI-PGF)"/>
            <person name="Walter F."/>
            <person name="Albersmeier A."/>
            <person name="Kalinowski J."/>
            <person name="Ruckert C."/>
        </authorList>
    </citation>
    <scope>NUCLEOTIDE SEQUENCE</scope>
    <source>
        <strain evidence="2">CGMCC 4.7430</strain>
    </source>
</reference>
<dbReference type="InterPro" id="IPR045676">
    <property type="entry name" value="DUF6194"/>
</dbReference>
<gene>
    <name evidence="2" type="ORF">GCM10012278_23820</name>
</gene>
<organism evidence="2 3">
    <name type="scientific">Nonomuraea glycinis</name>
    <dbReference type="NCBI Taxonomy" id="2047744"/>
    <lineage>
        <taxon>Bacteria</taxon>
        <taxon>Bacillati</taxon>
        <taxon>Actinomycetota</taxon>
        <taxon>Actinomycetes</taxon>
        <taxon>Streptosporangiales</taxon>
        <taxon>Streptosporangiaceae</taxon>
        <taxon>Nonomuraea</taxon>
    </lineage>
</organism>
<accession>A0A918A564</accession>
<dbReference type="AlphaFoldDB" id="A0A918A564"/>
<evidence type="ECO:0000259" key="1">
    <source>
        <dbReference type="Pfam" id="PF19694"/>
    </source>
</evidence>
<name>A0A918A564_9ACTN</name>
<proteinExistence type="predicted"/>
<dbReference type="EMBL" id="BMNK01000003">
    <property type="protein sequence ID" value="GGP05231.1"/>
    <property type="molecule type" value="Genomic_DNA"/>
</dbReference>
<protein>
    <recommendedName>
        <fullName evidence="1">DUF6194 domain-containing protein</fullName>
    </recommendedName>
</protein>
<reference evidence="2" key="2">
    <citation type="submission" date="2020-09" db="EMBL/GenBank/DDBJ databases">
        <authorList>
            <person name="Sun Q."/>
            <person name="Zhou Y."/>
        </authorList>
    </citation>
    <scope>NUCLEOTIDE SEQUENCE</scope>
    <source>
        <strain evidence="2">CGMCC 4.7430</strain>
    </source>
</reference>
<dbReference type="Proteomes" id="UP000660745">
    <property type="component" value="Unassembled WGS sequence"/>
</dbReference>
<comment type="caution">
    <text evidence="2">The sequence shown here is derived from an EMBL/GenBank/DDBJ whole genome shotgun (WGS) entry which is preliminary data.</text>
</comment>
<dbReference type="Pfam" id="PF19694">
    <property type="entry name" value="DUF6194"/>
    <property type="match status" value="1"/>
</dbReference>
<evidence type="ECO:0000313" key="3">
    <source>
        <dbReference type="Proteomes" id="UP000660745"/>
    </source>
</evidence>
<dbReference type="RefSeq" id="WP_189138586.1">
    <property type="nucleotide sequence ID" value="NZ_BMNK01000003.1"/>
</dbReference>